<name>A0ABN9XA03_9DINO</name>
<comment type="domain">
    <text evidence="7">The DHHC domain is required for palmitoyltransferase activity.</text>
</comment>
<feature type="transmembrane region" description="Helical" evidence="7">
    <location>
        <begin position="96"/>
        <end position="118"/>
    </location>
</feature>
<evidence type="ECO:0000256" key="4">
    <source>
        <dbReference type="ARBA" id="ARBA00022989"/>
    </source>
</evidence>
<feature type="region of interest" description="Disordered" evidence="8">
    <location>
        <begin position="304"/>
        <end position="355"/>
    </location>
</feature>
<feature type="transmembrane region" description="Helical" evidence="7">
    <location>
        <begin position="214"/>
        <end position="236"/>
    </location>
</feature>
<dbReference type="PANTHER" id="PTHR22883:SF203">
    <property type="entry name" value="PALMITOYLTRANSFERASE"/>
    <property type="match status" value="1"/>
</dbReference>
<feature type="domain" description="Palmitoyltransferase DHHC" evidence="9">
    <location>
        <begin position="168"/>
        <end position="280"/>
    </location>
</feature>
<evidence type="ECO:0000313" key="11">
    <source>
        <dbReference type="Proteomes" id="UP001189429"/>
    </source>
</evidence>
<comment type="similarity">
    <text evidence="7">Belongs to the DHHC palmitoyltransferase family.</text>
</comment>
<keyword evidence="6 7" id="KW-0012">Acyltransferase</keyword>
<feature type="transmembrane region" description="Helical" evidence="7">
    <location>
        <begin position="71"/>
        <end position="90"/>
    </location>
</feature>
<evidence type="ECO:0000256" key="2">
    <source>
        <dbReference type="ARBA" id="ARBA00022679"/>
    </source>
</evidence>
<evidence type="ECO:0000256" key="8">
    <source>
        <dbReference type="SAM" id="MobiDB-lite"/>
    </source>
</evidence>
<proteinExistence type="inferred from homology"/>
<keyword evidence="2 7" id="KW-0808">Transferase</keyword>
<dbReference type="EC" id="2.3.1.225" evidence="7"/>
<evidence type="ECO:0000313" key="10">
    <source>
        <dbReference type="EMBL" id="CAK0896341.1"/>
    </source>
</evidence>
<dbReference type="Pfam" id="PF01529">
    <property type="entry name" value="DHHC"/>
    <property type="match status" value="1"/>
</dbReference>
<comment type="subcellular location">
    <subcellularLocation>
        <location evidence="1">Membrane</location>
        <topology evidence="1">Multi-pass membrane protein</topology>
    </subcellularLocation>
</comment>
<evidence type="ECO:0000256" key="6">
    <source>
        <dbReference type="ARBA" id="ARBA00023315"/>
    </source>
</evidence>
<comment type="caution">
    <text evidence="10">The sequence shown here is derived from an EMBL/GenBank/DDBJ whole genome shotgun (WGS) entry which is preliminary data.</text>
</comment>
<dbReference type="InterPro" id="IPR001594">
    <property type="entry name" value="Palmitoyltrfase_DHHC"/>
</dbReference>
<feature type="region of interest" description="Disordered" evidence="8">
    <location>
        <begin position="11"/>
        <end position="35"/>
    </location>
</feature>
<evidence type="ECO:0000256" key="7">
    <source>
        <dbReference type="RuleBase" id="RU079119"/>
    </source>
</evidence>
<evidence type="ECO:0000256" key="1">
    <source>
        <dbReference type="ARBA" id="ARBA00004141"/>
    </source>
</evidence>
<dbReference type="PANTHER" id="PTHR22883">
    <property type="entry name" value="ZINC FINGER DHHC DOMAIN CONTAINING PROTEIN"/>
    <property type="match status" value="1"/>
</dbReference>
<sequence>MLSQRRMADLGGRPGGLDTGDVSSGGAEQRRGGGGGADFPCSLSPLLMNDCASFIRSCGLERPLRWRQMTAIAVVLVDGALFAAVIAPFFTDAGHVLTPLFFITWLALCFFGLLTMAMNPSDRGVLDKAEHGATDMLQGTPVQRVAEFLYLDGYRDRQGQVMDVPRDCYCSRGCQVYVQANSKHCWDCGKCVGRFDHHCPWLNNCVGERNYRPFFVTIWLCFLMLCLIVVAAIVLIAEQRWIVFPVIVLAINVPAMVLESTLLGFHCYLVFKDMTTYEYLTGTRDPQLKARLVAAPAAAAGAGEAAAAPGGDGPVTVGRPLEAPLDAPPAPRPVPAGASAGGPASPRTAAEEPGALPALRRVQSKDSWALQAIRADAGGGSPRDGHERVHPLVRAASSVSGTVADFVFGSVRPEEPQDGRGDDAASLGDVVLSVRSVPNEPAVVDPWNARQREGTEDIRPWRDEGAPAPREGSRGSREADICFALDSSARAERRTRGEGCEDFVSAQGCLVS</sequence>
<protein>
    <recommendedName>
        <fullName evidence="7">Palmitoyltransferase</fullName>
        <ecNumber evidence="7">2.3.1.225</ecNumber>
    </recommendedName>
</protein>
<feature type="compositionally biased region" description="Basic and acidic residues" evidence="8">
    <location>
        <begin position="450"/>
        <end position="479"/>
    </location>
</feature>
<accession>A0ABN9XA03</accession>
<keyword evidence="4 7" id="KW-1133">Transmembrane helix</keyword>
<keyword evidence="11" id="KW-1185">Reference proteome</keyword>
<feature type="compositionally biased region" description="Low complexity" evidence="8">
    <location>
        <begin position="335"/>
        <end position="348"/>
    </location>
</feature>
<keyword evidence="5 7" id="KW-0472">Membrane</keyword>
<gene>
    <name evidence="10" type="ORF">PCOR1329_LOCUS74837</name>
</gene>
<feature type="region of interest" description="Disordered" evidence="8">
    <location>
        <begin position="448"/>
        <end position="479"/>
    </location>
</feature>
<feature type="transmembrane region" description="Helical" evidence="7">
    <location>
        <begin position="242"/>
        <end position="271"/>
    </location>
</feature>
<reference evidence="10" key="1">
    <citation type="submission" date="2023-10" db="EMBL/GenBank/DDBJ databases">
        <authorList>
            <person name="Chen Y."/>
            <person name="Shah S."/>
            <person name="Dougan E. K."/>
            <person name="Thang M."/>
            <person name="Chan C."/>
        </authorList>
    </citation>
    <scope>NUCLEOTIDE SEQUENCE [LARGE SCALE GENOMIC DNA]</scope>
</reference>
<organism evidence="10 11">
    <name type="scientific">Prorocentrum cordatum</name>
    <dbReference type="NCBI Taxonomy" id="2364126"/>
    <lineage>
        <taxon>Eukaryota</taxon>
        <taxon>Sar</taxon>
        <taxon>Alveolata</taxon>
        <taxon>Dinophyceae</taxon>
        <taxon>Prorocentrales</taxon>
        <taxon>Prorocentraceae</taxon>
        <taxon>Prorocentrum</taxon>
    </lineage>
</organism>
<comment type="catalytic activity">
    <reaction evidence="7">
        <text>L-cysteinyl-[protein] + hexadecanoyl-CoA = S-hexadecanoyl-L-cysteinyl-[protein] + CoA</text>
        <dbReference type="Rhea" id="RHEA:36683"/>
        <dbReference type="Rhea" id="RHEA-COMP:10131"/>
        <dbReference type="Rhea" id="RHEA-COMP:11032"/>
        <dbReference type="ChEBI" id="CHEBI:29950"/>
        <dbReference type="ChEBI" id="CHEBI:57287"/>
        <dbReference type="ChEBI" id="CHEBI:57379"/>
        <dbReference type="ChEBI" id="CHEBI:74151"/>
        <dbReference type="EC" id="2.3.1.225"/>
    </reaction>
</comment>
<dbReference type="Proteomes" id="UP001189429">
    <property type="component" value="Unassembled WGS sequence"/>
</dbReference>
<evidence type="ECO:0000259" key="9">
    <source>
        <dbReference type="Pfam" id="PF01529"/>
    </source>
</evidence>
<dbReference type="PROSITE" id="PS50216">
    <property type="entry name" value="DHHC"/>
    <property type="match status" value="1"/>
</dbReference>
<evidence type="ECO:0000256" key="5">
    <source>
        <dbReference type="ARBA" id="ARBA00023136"/>
    </source>
</evidence>
<dbReference type="EMBL" id="CAUYUJ010020171">
    <property type="protein sequence ID" value="CAK0896341.1"/>
    <property type="molecule type" value="Genomic_DNA"/>
</dbReference>
<dbReference type="InterPro" id="IPR039859">
    <property type="entry name" value="PFA4/ZDH16/20/ERF2-like"/>
</dbReference>
<evidence type="ECO:0000256" key="3">
    <source>
        <dbReference type="ARBA" id="ARBA00022692"/>
    </source>
</evidence>
<keyword evidence="3 7" id="KW-0812">Transmembrane</keyword>